<dbReference type="Proteomes" id="UP000887580">
    <property type="component" value="Unplaced"/>
</dbReference>
<reference evidence="2" key="1">
    <citation type="submission" date="2022-11" db="UniProtKB">
        <authorList>
            <consortium name="WormBaseParasite"/>
        </authorList>
    </citation>
    <scope>IDENTIFICATION</scope>
</reference>
<dbReference type="WBParaSite" id="PS1159_v2.g8437.t1">
    <property type="protein sequence ID" value="PS1159_v2.g8437.t1"/>
    <property type="gene ID" value="PS1159_v2.g8437"/>
</dbReference>
<proteinExistence type="predicted"/>
<protein>
    <submittedName>
        <fullName evidence="2">Uncharacterized protein</fullName>
    </submittedName>
</protein>
<evidence type="ECO:0000313" key="2">
    <source>
        <dbReference type="WBParaSite" id="PS1159_v2.g8437.t1"/>
    </source>
</evidence>
<sequence>MIDQNLLFEQFEGLTSEGNIELIGLNKTFISYSNDEIVPLENLFDCLPNVKRFRIFFDANSFFSHKNATKKVPPKLKQFQFCQVRENYNVEESLEFVQNNQQIYFVLELSYSRPVELLQDFTHNLIQTWSLNFKPPYIEFEGQTQKSKKELEKLAEIYRQQNHLISKNEI</sequence>
<name>A0AC35GTG0_9BILA</name>
<evidence type="ECO:0000313" key="1">
    <source>
        <dbReference type="Proteomes" id="UP000887580"/>
    </source>
</evidence>
<accession>A0AC35GTG0</accession>
<organism evidence="1 2">
    <name type="scientific">Panagrolaimus sp. PS1159</name>
    <dbReference type="NCBI Taxonomy" id="55785"/>
    <lineage>
        <taxon>Eukaryota</taxon>
        <taxon>Metazoa</taxon>
        <taxon>Ecdysozoa</taxon>
        <taxon>Nematoda</taxon>
        <taxon>Chromadorea</taxon>
        <taxon>Rhabditida</taxon>
        <taxon>Tylenchina</taxon>
        <taxon>Panagrolaimomorpha</taxon>
        <taxon>Panagrolaimoidea</taxon>
        <taxon>Panagrolaimidae</taxon>
        <taxon>Panagrolaimus</taxon>
    </lineage>
</organism>